<gene>
    <name evidence="5" type="primary">hrcA</name>
    <name evidence="8" type="ORF">A4H02_01150</name>
</gene>
<dbReference type="Gene3D" id="1.10.10.10">
    <property type="entry name" value="Winged helix-like DNA-binding domain superfamily/Winged helix DNA-binding domain"/>
    <property type="match status" value="1"/>
</dbReference>
<organism evidence="8 9">
    <name type="scientific">Fervidobacterium thailandense</name>
    <dbReference type="NCBI Taxonomy" id="1008305"/>
    <lineage>
        <taxon>Bacteria</taxon>
        <taxon>Thermotogati</taxon>
        <taxon>Thermotogota</taxon>
        <taxon>Thermotogae</taxon>
        <taxon>Thermotogales</taxon>
        <taxon>Fervidobacteriaceae</taxon>
        <taxon>Fervidobacterium</taxon>
    </lineage>
</organism>
<dbReference type="NCBIfam" id="TIGR00331">
    <property type="entry name" value="hrcA"/>
    <property type="match status" value="1"/>
</dbReference>
<feature type="domain" description="Winged helix-turn-helix transcription repressor HrcA DNA-binding" evidence="7">
    <location>
        <begin position="2"/>
        <end position="70"/>
    </location>
</feature>
<dbReference type="Proteomes" id="UP000094570">
    <property type="component" value="Unassembled WGS sequence"/>
</dbReference>
<dbReference type="InterPro" id="IPR002571">
    <property type="entry name" value="HrcA"/>
</dbReference>
<dbReference type="PANTHER" id="PTHR34824:SF1">
    <property type="entry name" value="HEAT-INDUCIBLE TRANSCRIPTION REPRESSOR HRCA"/>
    <property type="match status" value="1"/>
</dbReference>
<reference evidence="9" key="1">
    <citation type="submission" date="2016-04" db="EMBL/GenBank/DDBJ databases">
        <title>The genome sequence project of a novel Fervidobacterium isolate from a hot spring in Thailand.</title>
        <authorList>
            <person name="Gonzalez J.M."/>
            <person name="Cuecas A."/>
            <person name="Kanoksilapatham W."/>
        </authorList>
    </citation>
    <scope>NUCLEOTIDE SEQUENCE [LARGE SCALE GENOMIC DNA]</scope>
    <source>
        <strain evidence="9">FC2004</strain>
    </source>
</reference>
<dbReference type="Gene3D" id="3.30.450.40">
    <property type="match status" value="1"/>
</dbReference>
<dbReference type="InterPro" id="IPR005104">
    <property type="entry name" value="WHTH_HrcA_DNA-bd"/>
</dbReference>
<evidence type="ECO:0000256" key="5">
    <source>
        <dbReference type="HAMAP-Rule" id="MF_00081"/>
    </source>
</evidence>
<evidence type="ECO:0000256" key="2">
    <source>
        <dbReference type="ARBA" id="ARBA00023015"/>
    </source>
</evidence>
<evidence type="ECO:0000256" key="4">
    <source>
        <dbReference type="ARBA" id="ARBA00023163"/>
    </source>
</evidence>
<keyword evidence="9" id="KW-1185">Reference proteome</keyword>
<sequence>MDLTERQKKVLYCIVKEYISSKTPVSSKRVLETATIERSGATIRNDMNRLMKLGYIYQPHTSAGRVPTDKGLRFYVNELLKIREEIRQRGTQVETVARFPIGDMEKVLTGAAKLLSSSTKGFVVIEKPSPLNLRIKRIVITPVSKTFSIANVVTTLGLSSSIPLSHAEIDDLTEIERVLNKMMSGITLSEFKAKLKTVLSKVSELTDFISENTTKGFIDIVERLSFESYEDYIHVGLANLVANERVREDKIHHLIAYVSSDTFFKELFELKDGIYIGKEHGLKFLEDFSIIIDRFKLEERPLGRVATIFDKYGDYDSVIESFEYMLNRLSEYFTVVSRNVE</sequence>
<evidence type="ECO:0000313" key="9">
    <source>
        <dbReference type="Proteomes" id="UP000094570"/>
    </source>
</evidence>
<name>A0A1E3G570_9BACT</name>
<dbReference type="Gene3D" id="3.30.390.60">
    <property type="entry name" value="Heat-inducible transcription repressor hrca homolog, domain 3"/>
    <property type="match status" value="1"/>
</dbReference>
<dbReference type="GO" id="GO:0045892">
    <property type="term" value="P:negative regulation of DNA-templated transcription"/>
    <property type="evidence" value="ECO:0007669"/>
    <property type="project" value="UniProtKB-UniRule"/>
</dbReference>
<evidence type="ECO:0000256" key="1">
    <source>
        <dbReference type="ARBA" id="ARBA00022491"/>
    </source>
</evidence>
<comment type="caution">
    <text evidence="8">The sequence shown here is derived from an EMBL/GenBank/DDBJ whole genome shotgun (WGS) entry which is preliminary data.</text>
</comment>
<dbReference type="PANTHER" id="PTHR34824">
    <property type="entry name" value="HEAT-INDUCIBLE TRANSCRIPTION REPRESSOR HRCA"/>
    <property type="match status" value="1"/>
</dbReference>
<dbReference type="InterPro" id="IPR036388">
    <property type="entry name" value="WH-like_DNA-bd_sf"/>
</dbReference>
<evidence type="ECO:0000259" key="6">
    <source>
        <dbReference type="Pfam" id="PF01628"/>
    </source>
</evidence>
<dbReference type="InterPro" id="IPR021153">
    <property type="entry name" value="HrcA_C"/>
</dbReference>
<evidence type="ECO:0000256" key="3">
    <source>
        <dbReference type="ARBA" id="ARBA00023016"/>
    </source>
</evidence>
<dbReference type="SUPFAM" id="SSF46785">
    <property type="entry name" value="Winged helix' DNA-binding domain"/>
    <property type="match status" value="1"/>
</dbReference>
<dbReference type="HAMAP" id="MF_00081">
    <property type="entry name" value="HrcA"/>
    <property type="match status" value="1"/>
</dbReference>
<dbReference type="EMBL" id="LWAF01000001">
    <property type="protein sequence ID" value="ODN31394.1"/>
    <property type="molecule type" value="Genomic_DNA"/>
</dbReference>
<keyword evidence="2 5" id="KW-0805">Transcription regulation</keyword>
<keyword evidence="3 5" id="KW-0346">Stress response</keyword>
<dbReference type="InterPro" id="IPR036390">
    <property type="entry name" value="WH_DNA-bd_sf"/>
</dbReference>
<protein>
    <recommendedName>
        <fullName evidence="5">Heat-inducible transcription repressor HrcA</fullName>
    </recommendedName>
</protein>
<dbReference type="InterPro" id="IPR023120">
    <property type="entry name" value="WHTH_transcript_rep_HrcA_IDD"/>
</dbReference>
<evidence type="ECO:0000259" key="7">
    <source>
        <dbReference type="Pfam" id="PF03444"/>
    </source>
</evidence>
<feature type="domain" description="Heat-inducible transcription repressor HrcA C-terminal" evidence="6">
    <location>
        <begin position="105"/>
        <end position="319"/>
    </location>
</feature>
<keyword evidence="4 5" id="KW-0804">Transcription</keyword>
<dbReference type="RefSeq" id="WP_069292304.1">
    <property type="nucleotide sequence ID" value="NZ_CP140110.1"/>
</dbReference>
<dbReference type="AlphaFoldDB" id="A0A1E3G570"/>
<dbReference type="PIRSF" id="PIRSF005485">
    <property type="entry name" value="HrcA"/>
    <property type="match status" value="1"/>
</dbReference>
<dbReference type="SUPFAM" id="SSF55781">
    <property type="entry name" value="GAF domain-like"/>
    <property type="match status" value="1"/>
</dbReference>
<dbReference type="OrthoDB" id="9783139at2"/>
<dbReference type="Pfam" id="PF01628">
    <property type="entry name" value="HrcA"/>
    <property type="match status" value="1"/>
</dbReference>
<comment type="similarity">
    <text evidence="5">Belongs to the HrcA family.</text>
</comment>
<comment type="function">
    <text evidence="5">Negative regulator of class I heat shock genes (grpE-dnaK-dnaJ and groELS operons). Prevents heat-shock induction of these operons.</text>
</comment>
<dbReference type="GO" id="GO:0003677">
    <property type="term" value="F:DNA binding"/>
    <property type="evidence" value="ECO:0007669"/>
    <property type="project" value="InterPro"/>
</dbReference>
<keyword evidence="1 5" id="KW-0678">Repressor</keyword>
<accession>A0A1E3G570</accession>
<dbReference type="STRING" id="1008305.A4H02_01150"/>
<proteinExistence type="inferred from homology"/>
<dbReference type="Pfam" id="PF03444">
    <property type="entry name" value="WHD_HrcA"/>
    <property type="match status" value="1"/>
</dbReference>
<dbReference type="InterPro" id="IPR029016">
    <property type="entry name" value="GAF-like_dom_sf"/>
</dbReference>
<evidence type="ECO:0000313" key="8">
    <source>
        <dbReference type="EMBL" id="ODN31394.1"/>
    </source>
</evidence>